<keyword evidence="8" id="KW-1185">Reference proteome</keyword>
<evidence type="ECO:0000313" key="8">
    <source>
        <dbReference type="Proteomes" id="UP000291469"/>
    </source>
</evidence>
<keyword evidence="3 5" id="KW-1133">Transmembrane helix</keyword>
<feature type="transmembrane region" description="Helical" evidence="5">
    <location>
        <begin position="259"/>
        <end position="278"/>
    </location>
</feature>
<organism evidence="7 8">
    <name type="scientific">Egibacter rhizosphaerae</name>
    <dbReference type="NCBI Taxonomy" id="1670831"/>
    <lineage>
        <taxon>Bacteria</taxon>
        <taxon>Bacillati</taxon>
        <taxon>Actinomycetota</taxon>
        <taxon>Nitriliruptoria</taxon>
        <taxon>Egibacterales</taxon>
        <taxon>Egibacteraceae</taxon>
        <taxon>Egibacter</taxon>
    </lineage>
</organism>
<feature type="transmembrane region" description="Helical" evidence="5">
    <location>
        <begin position="290"/>
        <end position="309"/>
    </location>
</feature>
<comment type="subcellular location">
    <subcellularLocation>
        <location evidence="1">Cell membrane</location>
        <topology evidence="1">Multi-pass membrane protein</topology>
    </subcellularLocation>
</comment>
<dbReference type="Pfam" id="PF07690">
    <property type="entry name" value="MFS_1"/>
    <property type="match status" value="2"/>
</dbReference>
<gene>
    <name evidence="7" type="ORF">ER308_13720</name>
</gene>
<dbReference type="SUPFAM" id="SSF103473">
    <property type="entry name" value="MFS general substrate transporter"/>
    <property type="match status" value="1"/>
</dbReference>
<feature type="transmembrane region" description="Helical" evidence="5">
    <location>
        <begin position="347"/>
        <end position="367"/>
    </location>
</feature>
<dbReference type="Gene3D" id="1.20.1250.20">
    <property type="entry name" value="MFS general substrate transporter like domains"/>
    <property type="match status" value="2"/>
</dbReference>
<evidence type="ECO:0000259" key="6">
    <source>
        <dbReference type="PROSITE" id="PS50850"/>
    </source>
</evidence>
<accession>A0A411YGZ7</accession>
<dbReference type="InterPro" id="IPR011701">
    <property type="entry name" value="MFS"/>
</dbReference>
<dbReference type="OrthoDB" id="5176013at2"/>
<dbReference type="PANTHER" id="PTHR23527:SF1">
    <property type="entry name" value="BLL3282 PROTEIN"/>
    <property type="match status" value="1"/>
</dbReference>
<feature type="transmembrane region" description="Helical" evidence="5">
    <location>
        <begin position="379"/>
        <end position="401"/>
    </location>
</feature>
<feature type="transmembrane region" description="Helical" evidence="5">
    <location>
        <begin position="150"/>
        <end position="172"/>
    </location>
</feature>
<feature type="transmembrane region" description="Helical" evidence="5">
    <location>
        <begin position="25"/>
        <end position="48"/>
    </location>
</feature>
<evidence type="ECO:0000256" key="5">
    <source>
        <dbReference type="SAM" id="Phobius"/>
    </source>
</evidence>
<evidence type="ECO:0000256" key="2">
    <source>
        <dbReference type="ARBA" id="ARBA00022692"/>
    </source>
</evidence>
<feature type="transmembrane region" description="Helical" evidence="5">
    <location>
        <begin position="315"/>
        <end position="335"/>
    </location>
</feature>
<dbReference type="InterPro" id="IPR052952">
    <property type="entry name" value="MFS-Transporter"/>
</dbReference>
<reference evidence="7 8" key="1">
    <citation type="submission" date="2019-01" db="EMBL/GenBank/DDBJ databases">
        <title>Egibacter rhizosphaerae EGI 80759T.</title>
        <authorList>
            <person name="Chen D.-D."/>
            <person name="Tian Y."/>
            <person name="Jiao J.-Y."/>
            <person name="Zhang X.-T."/>
            <person name="Zhang Y.-G."/>
            <person name="Zhang Y."/>
            <person name="Xiao M."/>
            <person name="Shu W.-S."/>
            <person name="Li W.-J."/>
        </authorList>
    </citation>
    <scope>NUCLEOTIDE SEQUENCE [LARGE SCALE GENOMIC DNA]</scope>
    <source>
        <strain evidence="7 8">EGI 80759</strain>
    </source>
</reference>
<evidence type="ECO:0000256" key="4">
    <source>
        <dbReference type="ARBA" id="ARBA00023136"/>
    </source>
</evidence>
<evidence type="ECO:0000313" key="7">
    <source>
        <dbReference type="EMBL" id="QBI20518.1"/>
    </source>
</evidence>
<evidence type="ECO:0000256" key="3">
    <source>
        <dbReference type="ARBA" id="ARBA00022989"/>
    </source>
</evidence>
<name>A0A411YGZ7_9ACTN</name>
<feature type="transmembrane region" description="Helical" evidence="5">
    <location>
        <begin position="221"/>
        <end position="239"/>
    </location>
</feature>
<feature type="domain" description="Major facilitator superfamily (MFS) profile" evidence="6">
    <location>
        <begin position="24"/>
        <end position="402"/>
    </location>
</feature>
<keyword evidence="2 5" id="KW-0812">Transmembrane</keyword>
<feature type="transmembrane region" description="Helical" evidence="5">
    <location>
        <begin position="178"/>
        <end position="200"/>
    </location>
</feature>
<dbReference type="KEGG" id="erz:ER308_13720"/>
<dbReference type="GO" id="GO:0022857">
    <property type="term" value="F:transmembrane transporter activity"/>
    <property type="evidence" value="ECO:0007669"/>
    <property type="project" value="InterPro"/>
</dbReference>
<dbReference type="AlphaFoldDB" id="A0A411YGZ7"/>
<evidence type="ECO:0000256" key="1">
    <source>
        <dbReference type="ARBA" id="ARBA00004651"/>
    </source>
</evidence>
<protein>
    <submittedName>
        <fullName evidence="7">MFS transporter</fullName>
    </submittedName>
</protein>
<dbReference type="RefSeq" id="WP_131155514.1">
    <property type="nucleotide sequence ID" value="NZ_CP036402.1"/>
</dbReference>
<proteinExistence type="predicted"/>
<keyword evidence="4 5" id="KW-0472">Membrane</keyword>
<dbReference type="PROSITE" id="PS50850">
    <property type="entry name" value="MFS"/>
    <property type="match status" value="1"/>
</dbReference>
<dbReference type="InterPro" id="IPR020846">
    <property type="entry name" value="MFS_dom"/>
</dbReference>
<dbReference type="Proteomes" id="UP000291469">
    <property type="component" value="Chromosome"/>
</dbReference>
<dbReference type="InterPro" id="IPR036259">
    <property type="entry name" value="MFS_trans_sf"/>
</dbReference>
<dbReference type="PANTHER" id="PTHR23527">
    <property type="entry name" value="BLL3282 PROTEIN"/>
    <property type="match status" value="1"/>
</dbReference>
<dbReference type="EMBL" id="CP036402">
    <property type="protein sequence ID" value="QBI20518.1"/>
    <property type="molecule type" value="Genomic_DNA"/>
</dbReference>
<sequence length="414" mass="41704">MSDPDGDQPAGPGTSEQMRLAPGQLVALGLAIAVCASLPMLLTGALAVQIRADLGFGATGIGAGVAAFFVAGSLGSVALGRVVERVGGRRGLQLAATLAATSLLGVAAFGQGIVPLLAFLAFGGLANAAAHPATNLVLMRGVRERRRGLVFGIKQSAIPVASLLGGLAVPAIGLTVGWRWAFAGAGVVALLLAATVPHDIARIAPRRVPDGSQLVDRLGPARAPLLVVTVAAAFAALAANPLAGFLTITYVDADVSEAAAGWLLALSSAIGVSARVTVGWLADRFTRLRLGAVGALLLGGAGSFGLLATGQTLPVVLGAFLGYALGWGWPGLLNFSVSSARAQAPAAATGIVQTGIYFGAAVGPLGFGLVVDWVSLGFAWWLTACSAVIGGLLMLVGHYWLRRRTQPERGGHVA</sequence>
<feature type="transmembrane region" description="Helical" evidence="5">
    <location>
        <begin position="54"/>
        <end position="79"/>
    </location>
</feature>
<feature type="transmembrane region" description="Helical" evidence="5">
    <location>
        <begin position="116"/>
        <end position="138"/>
    </location>
</feature>
<dbReference type="GO" id="GO:0005886">
    <property type="term" value="C:plasma membrane"/>
    <property type="evidence" value="ECO:0007669"/>
    <property type="project" value="UniProtKB-SubCell"/>
</dbReference>